<feature type="domain" description="RSE1/DDB1/CPSF1 second beta-propeller" evidence="5">
    <location>
        <begin position="770"/>
        <end position="1075"/>
    </location>
</feature>
<proteinExistence type="predicted"/>
<comment type="subcellular location">
    <subcellularLocation>
        <location evidence="1">Nucleus</location>
    </subcellularLocation>
</comment>
<evidence type="ECO:0000259" key="5">
    <source>
        <dbReference type="Pfam" id="PF23726"/>
    </source>
</evidence>
<dbReference type="Pfam" id="PF10433">
    <property type="entry name" value="Beta-prop_RSE1_1st"/>
    <property type="match status" value="2"/>
</dbReference>
<dbReference type="GO" id="GO:0005634">
    <property type="term" value="C:nucleus"/>
    <property type="evidence" value="ECO:0007669"/>
    <property type="project" value="UniProtKB-SubCell"/>
</dbReference>
<evidence type="ECO:0000259" key="4">
    <source>
        <dbReference type="Pfam" id="PF10433"/>
    </source>
</evidence>
<dbReference type="InterPro" id="IPR015943">
    <property type="entry name" value="WD40/YVTN_repeat-like_dom_sf"/>
</dbReference>
<dbReference type="EMBL" id="JAUIZM010000002">
    <property type="protein sequence ID" value="KAK1397356.1"/>
    <property type="molecule type" value="Genomic_DNA"/>
</dbReference>
<organism evidence="6 7">
    <name type="scientific">Heracleum sosnowskyi</name>
    <dbReference type="NCBI Taxonomy" id="360622"/>
    <lineage>
        <taxon>Eukaryota</taxon>
        <taxon>Viridiplantae</taxon>
        <taxon>Streptophyta</taxon>
        <taxon>Embryophyta</taxon>
        <taxon>Tracheophyta</taxon>
        <taxon>Spermatophyta</taxon>
        <taxon>Magnoliopsida</taxon>
        <taxon>eudicotyledons</taxon>
        <taxon>Gunneridae</taxon>
        <taxon>Pentapetalae</taxon>
        <taxon>asterids</taxon>
        <taxon>campanulids</taxon>
        <taxon>Apiales</taxon>
        <taxon>Apiaceae</taxon>
        <taxon>Apioideae</taxon>
        <taxon>apioid superclade</taxon>
        <taxon>Tordylieae</taxon>
        <taxon>Tordyliinae</taxon>
        <taxon>Heracleum</taxon>
    </lineage>
</organism>
<sequence length="1465" mass="162515">MTKYNYVATAVKASTVYDSVAGNFTGSDVVNLIVGKGNRMEIFIFADDTLKSVLDTTINGRIRTLQLFRPCGELCDLLFVFTEMLEYLVLQWDPVECELVTRSKGVFLESLKICRTEADEQIAVIDPDCRLIGLHLFFGFLEVIPLDEKGHFKNASHIELEENNVMDIKFLFGCAKPTLVVLYATGDNDYHVKTYEIFLKDEEICSSEGPWSINLCSKARLLIPVPSPLYGILIIGKRSVQYFSASVSKSFEFINATTRHYGRLDGDELRYLLGDRNGLLHLLLITQENGKFVGLDVNLVGEASAASTISSVGKEVVYVGSCIGDSQLIKIRPLDDGYGSCAEALESYVNLGPIFDLCVVESQRHGKGTIATCSGSAKYGSVCILRYGFGIDKLASAQCEGITGIWSLQSATSDLLLVVSFVQETRILEMSKEDELEETEVKGFLSEVQTLFCHEAQYNQLIQVTSTSVRLVSFTSRELVDEWKASDKPIIVATANRKQIAVIDPDCRLIGLHLFFGFLEVIPLDEKGHFKNASHIELEENNVMDIKFLFGCAKPTLVVLYATGDNDYHVKTYEIFLKDEEICSSEGPWSINLCSKARLLIPVPSPLYGILIIGKRSVQYFSASVSKSFEFINATTRHYGRLDGDELRYLLGDRNGLLHLLLITQENGKFVGLDVNLVGEASAASTISSVGKEVVYVGSCIGDSQLIKIRPLDDGYGSCAEALESYVNLGPIFDLCVVESQRHGKGTIATCSGSAKYGSVCILRYGFGIDKLASAQCEGITGIWSLQSATSDLLLVVSFVQETRILEMSKEDELEETEVKGFLSEVQTLFCHEAQYNQLIQVTSTSVRLVSFTSRELVDEWKASDKPIIVATANRKQVLLAGHDYLVYLEIGVGVLNEMKYETIKYDVSCLDISPIGEDQEYSKLATVGMWTNTCVGIFVLPNLQLLTKEYLGGGNVSRSVLMCKLDGISYLLCAIGDGHLLIFLLNQKTGRLTDMIKVPLGSQPISLRTFSFKNTTHIFAASDKPAVIYSSNKKLLYSSVIDLKEVSQVCPFNTAAFPDSLAFAEDGELTICTVDYPKFLIQSVPLQEQAVVLCHQNYSQSFALCCEKFMKPSRERIGSIHLLNDQSLKFKSSFSLDQYEFGTSIISCSFYGDDNVYYCVGTGYTDEHLNVIEKGRVLILLVEDGRLKLIAEKQINKCAGSLNAFQGKLLVLTDNKVKLYKWLLHEDGTCELQFECENVGTFSCSALETRGNLILVGGELEETLSVMIYEHEKRAIEELDCYRGNWSTSIKILDDDLYLAGDTESNIFTVCKDSDNAIKKERLQGIGKYHLGELVIRFHHGSLLMGMPESCIGEIPTCIFGTESGSIGIIASIPQDQYFVLDKLQSVLIEVVKSVGGLSHRQWRSYISAVESKVKMEDAKNFLDGDLIESFLDLSLTEMEVVSKAMSESVEVLKEMVKDLTKLR</sequence>
<dbReference type="InterPro" id="IPR004871">
    <property type="entry name" value="RSE1/DDB1/CPSF1_C"/>
</dbReference>
<dbReference type="Proteomes" id="UP001237642">
    <property type="component" value="Unassembled WGS sequence"/>
</dbReference>
<dbReference type="Gene3D" id="1.10.150.910">
    <property type="match status" value="1"/>
</dbReference>
<dbReference type="InterPro" id="IPR018846">
    <property type="entry name" value="Beta-prop_RSE1/DDB1/CPSF1_1st"/>
</dbReference>
<evidence type="ECO:0000256" key="1">
    <source>
        <dbReference type="ARBA" id="ARBA00004123"/>
    </source>
</evidence>
<feature type="domain" description="RSE1/DDB1/CPSF1 first beta-propeller" evidence="4">
    <location>
        <begin position="17"/>
        <end position="334"/>
    </location>
</feature>
<feature type="domain" description="RSE1/DDB1/CPSF1 C-terminal" evidence="3">
    <location>
        <begin position="1121"/>
        <end position="1434"/>
    </location>
</feature>
<gene>
    <name evidence="6" type="ORF">POM88_007219</name>
</gene>
<dbReference type="GO" id="GO:0003676">
    <property type="term" value="F:nucleic acid binding"/>
    <property type="evidence" value="ECO:0007669"/>
    <property type="project" value="InterPro"/>
</dbReference>
<reference evidence="6" key="1">
    <citation type="submission" date="2023-02" db="EMBL/GenBank/DDBJ databases">
        <title>Genome of toxic invasive species Heracleum sosnowskyi carries increased number of genes despite the absence of recent whole-genome duplications.</title>
        <authorList>
            <person name="Schelkunov M."/>
            <person name="Shtratnikova V."/>
            <person name="Makarenko M."/>
            <person name="Klepikova A."/>
            <person name="Omelchenko D."/>
            <person name="Novikova G."/>
            <person name="Obukhova E."/>
            <person name="Bogdanov V."/>
            <person name="Penin A."/>
            <person name="Logacheva M."/>
        </authorList>
    </citation>
    <scope>NUCLEOTIDE SEQUENCE</scope>
    <source>
        <strain evidence="6">Hsosn_3</strain>
        <tissue evidence="6">Leaf</tissue>
    </source>
</reference>
<reference evidence="6" key="2">
    <citation type="submission" date="2023-05" db="EMBL/GenBank/DDBJ databases">
        <authorList>
            <person name="Schelkunov M.I."/>
        </authorList>
    </citation>
    <scope>NUCLEOTIDE SEQUENCE</scope>
    <source>
        <strain evidence="6">Hsosn_3</strain>
        <tissue evidence="6">Leaf</tissue>
    </source>
</reference>
<evidence type="ECO:0000256" key="2">
    <source>
        <dbReference type="ARBA" id="ARBA00023242"/>
    </source>
</evidence>
<keyword evidence="2" id="KW-0539">Nucleus</keyword>
<evidence type="ECO:0000313" key="6">
    <source>
        <dbReference type="EMBL" id="KAK1397356.1"/>
    </source>
</evidence>
<comment type="caution">
    <text evidence="6">The sequence shown here is derived from an EMBL/GenBank/DDBJ whole genome shotgun (WGS) entry which is preliminary data.</text>
</comment>
<evidence type="ECO:0000259" key="3">
    <source>
        <dbReference type="Pfam" id="PF03178"/>
    </source>
</evidence>
<dbReference type="InterPro" id="IPR050358">
    <property type="entry name" value="RSE1/DDB1/CFT1"/>
</dbReference>
<dbReference type="Pfam" id="PF03178">
    <property type="entry name" value="CPSF_A"/>
    <property type="match status" value="1"/>
</dbReference>
<accession>A0AAD8J510</accession>
<dbReference type="SUPFAM" id="SSF50978">
    <property type="entry name" value="WD40 repeat-like"/>
    <property type="match status" value="1"/>
</dbReference>
<dbReference type="PANTHER" id="PTHR10644">
    <property type="entry name" value="DNA REPAIR/RNA PROCESSING CPSF FAMILY"/>
    <property type="match status" value="1"/>
</dbReference>
<dbReference type="Gene3D" id="2.130.10.10">
    <property type="entry name" value="YVTN repeat-like/Quinoprotein amine dehydrogenase"/>
    <property type="match status" value="5"/>
</dbReference>
<dbReference type="Pfam" id="PF23726">
    <property type="entry name" value="Beta-prop_RSE1_2nd"/>
    <property type="match status" value="1"/>
</dbReference>
<evidence type="ECO:0000313" key="7">
    <source>
        <dbReference type="Proteomes" id="UP001237642"/>
    </source>
</evidence>
<name>A0AAD8J510_9APIA</name>
<keyword evidence="7" id="KW-1185">Reference proteome</keyword>
<protein>
    <submittedName>
        <fullName evidence="6">DNA damage-binding protein 1a</fullName>
    </submittedName>
</protein>
<dbReference type="InterPro" id="IPR036322">
    <property type="entry name" value="WD40_repeat_dom_sf"/>
</dbReference>
<feature type="domain" description="RSE1/DDB1/CPSF1 first beta-propeller" evidence="4">
    <location>
        <begin position="498"/>
        <end position="712"/>
    </location>
</feature>
<dbReference type="InterPro" id="IPR058543">
    <property type="entry name" value="Beta-prop_RSE1/DDB1/CPSF1_2nd"/>
</dbReference>